<evidence type="ECO:0000256" key="2">
    <source>
        <dbReference type="ARBA" id="ARBA00022679"/>
    </source>
</evidence>
<dbReference type="GO" id="GO:0071555">
    <property type="term" value="P:cell wall organization"/>
    <property type="evidence" value="ECO:0007669"/>
    <property type="project" value="UniProtKB-KW"/>
</dbReference>
<keyword evidence="2" id="KW-0808">Transferase</keyword>
<evidence type="ECO:0000256" key="1">
    <source>
        <dbReference type="ARBA" id="ARBA00022676"/>
    </source>
</evidence>
<dbReference type="PANTHER" id="PTHR34136">
    <property type="match status" value="1"/>
</dbReference>
<dbReference type="NCBIfam" id="TIGR00696">
    <property type="entry name" value="wecG_tagA_cpsF"/>
    <property type="match status" value="1"/>
</dbReference>
<dbReference type="InterPro" id="IPR034714">
    <property type="entry name" value="TagA_TarA"/>
</dbReference>
<dbReference type="AlphaFoldDB" id="A0A1G1WFA8"/>
<dbReference type="InterPro" id="IPR004629">
    <property type="entry name" value="WecG_TagA_CpsF"/>
</dbReference>
<dbReference type="GO" id="GO:0019350">
    <property type="term" value="P:teichoic acid biosynthetic process"/>
    <property type="evidence" value="ECO:0007669"/>
    <property type="project" value="UniProtKB-KW"/>
</dbReference>
<accession>A0A1G1WFA8</accession>
<dbReference type="CDD" id="cd06533">
    <property type="entry name" value="Glyco_transf_WecG_TagA"/>
    <property type="match status" value="1"/>
</dbReference>
<keyword evidence="1" id="KW-0328">Glycosyltransferase</keyword>
<reference evidence="5 6" key="1">
    <citation type="journal article" date="2016" name="Nat. Commun.">
        <title>Thousands of microbial genomes shed light on interconnected biogeochemical processes in an aquifer system.</title>
        <authorList>
            <person name="Anantharaman K."/>
            <person name="Brown C.T."/>
            <person name="Hug L.A."/>
            <person name="Sharon I."/>
            <person name="Castelle C.J."/>
            <person name="Probst A.J."/>
            <person name="Thomas B.C."/>
            <person name="Singh A."/>
            <person name="Wilkins M.J."/>
            <person name="Karaoz U."/>
            <person name="Brodie E.L."/>
            <person name="Williams K.H."/>
            <person name="Hubbard S.S."/>
            <person name="Banfield J.F."/>
        </authorList>
    </citation>
    <scope>NUCLEOTIDE SEQUENCE [LARGE SCALE GENOMIC DNA]</scope>
</reference>
<dbReference type="PANTHER" id="PTHR34136:SF1">
    <property type="entry name" value="UDP-N-ACETYL-D-MANNOSAMINURONIC ACID TRANSFERASE"/>
    <property type="match status" value="1"/>
</dbReference>
<keyword evidence="4" id="KW-0961">Cell wall biogenesis/degradation</keyword>
<name>A0A1G1WFA8_9BACT</name>
<dbReference type="Pfam" id="PF03808">
    <property type="entry name" value="Glyco_tran_WecG"/>
    <property type="match status" value="1"/>
</dbReference>
<evidence type="ECO:0000256" key="3">
    <source>
        <dbReference type="ARBA" id="ARBA00022944"/>
    </source>
</evidence>
<protein>
    <submittedName>
        <fullName evidence="5">Uncharacterized protein</fullName>
    </submittedName>
</protein>
<proteinExistence type="inferred from homology"/>
<dbReference type="Proteomes" id="UP000176645">
    <property type="component" value="Unassembled WGS sequence"/>
</dbReference>
<comment type="caution">
    <text evidence="5">The sequence shown here is derived from an EMBL/GenBank/DDBJ whole genome shotgun (WGS) entry which is preliminary data.</text>
</comment>
<evidence type="ECO:0000313" key="6">
    <source>
        <dbReference type="Proteomes" id="UP000176645"/>
    </source>
</evidence>
<dbReference type="GO" id="GO:0047244">
    <property type="term" value="F:N-acetylglucosaminyldiphosphoundecaprenol N-acetyl-beta-D-mannosaminyltransferase activity"/>
    <property type="evidence" value="ECO:0007669"/>
    <property type="project" value="InterPro"/>
</dbReference>
<organism evidence="5 6">
    <name type="scientific">Candidatus Woykebacteria bacterium RBG_19FT_COMBO_43_10</name>
    <dbReference type="NCBI Taxonomy" id="1802598"/>
    <lineage>
        <taxon>Bacteria</taxon>
        <taxon>Candidatus Woykeibacteriota</taxon>
    </lineage>
</organism>
<evidence type="ECO:0000313" key="5">
    <source>
        <dbReference type="EMBL" id="OGY26402.1"/>
    </source>
</evidence>
<dbReference type="EMBL" id="MHCU01000070">
    <property type="protein sequence ID" value="OGY26402.1"/>
    <property type="molecule type" value="Genomic_DNA"/>
</dbReference>
<dbReference type="HAMAP" id="MF_02070">
    <property type="entry name" value="TagA_TarA"/>
    <property type="match status" value="1"/>
</dbReference>
<sequence length="247" mass="28575">MPNDEVEILGVKVNNVTFNEALDRIEEMVEEGERRNPNYVVKPNAEIVTFAQDDPEFKEILNSASLAPPDGIGLMIASRILRKPLKERVGGPELMEAILKLAQERGYPVYFFGAKPLVVEKLVEVIKRDYSKVKVAGFHHGYFETESELEITEKIKKAEPDILFVALGFPKQEKWIKSHVRDINVPLMVAEGGSFDFLSGKVKRAPYWMRKVGLEWAFRLVREPWRFRRQLALPYFVYLVLRERLKK</sequence>
<gene>
    <name evidence="5" type="ORF">A2Z42_04530</name>
</gene>
<evidence type="ECO:0000256" key="4">
    <source>
        <dbReference type="ARBA" id="ARBA00023316"/>
    </source>
</evidence>
<keyword evidence="3" id="KW-0777">Teichoic acid biosynthesis</keyword>